<dbReference type="InterPro" id="IPR051046">
    <property type="entry name" value="MurCDEF_CellWall_CoF430Synth"/>
</dbReference>
<dbReference type="InterPro" id="IPR036615">
    <property type="entry name" value="Mur_ligase_C_dom_sf"/>
</dbReference>
<dbReference type="Gene3D" id="3.40.1190.10">
    <property type="entry name" value="Mur-like, catalytic domain"/>
    <property type="match status" value="1"/>
</dbReference>
<name>A0ABV6VFA0_9ACTN</name>
<dbReference type="EC" id="6.3.2.10" evidence="1"/>
<dbReference type="PANTHER" id="PTHR43024">
    <property type="entry name" value="UDP-N-ACETYLMURAMOYL-TRIPEPTIDE--D-ALANYL-D-ALANINE LIGASE"/>
    <property type="match status" value="1"/>
</dbReference>
<reference evidence="1 2" key="1">
    <citation type="submission" date="2024-09" db="EMBL/GenBank/DDBJ databases">
        <authorList>
            <person name="Lee S.D."/>
        </authorList>
    </citation>
    <scope>NUCLEOTIDE SEQUENCE [LARGE SCALE GENOMIC DNA]</scope>
    <source>
        <strain evidence="1 2">N1-1</strain>
    </source>
</reference>
<dbReference type="Proteomes" id="UP001592582">
    <property type="component" value="Unassembled WGS sequence"/>
</dbReference>
<dbReference type="GO" id="GO:0047480">
    <property type="term" value="F:UDP-N-acetylmuramoyl-tripeptide-D-alanyl-D-alanine ligase activity"/>
    <property type="evidence" value="ECO:0007669"/>
    <property type="project" value="UniProtKB-EC"/>
</dbReference>
<proteinExistence type="inferred from homology"/>
<dbReference type="InterPro" id="IPR035911">
    <property type="entry name" value="MurE/MurF_N"/>
</dbReference>
<protein>
    <submittedName>
        <fullName evidence="1">UDP-N-acetylmuramoyl-tripeptide--D-alanyl-D-alanine ligase</fullName>
        <ecNumber evidence="1">6.3.2.10</ecNumber>
    </submittedName>
</protein>
<dbReference type="NCBIfam" id="TIGR01143">
    <property type="entry name" value="murF"/>
    <property type="match status" value="1"/>
</dbReference>
<dbReference type="InterPro" id="IPR036565">
    <property type="entry name" value="Mur-like_cat_sf"/>
</dbReference>
<dbReference type="Gene3D" id="3.90.190.20">
    <property type="entry name" value="Mur ligase, C-terminal domain"/>
    <property type="match status" value="1"/>
</dbReference>
<dbReference type="SUPFAM" id="SSF63418">
    <property type="entry name" value="MurE/MurF N-terminal domain"/>
    <property type="match status" value="1"/>
</dbReference>
<dbReference type="SUPFAM" id="SSF53244">
    <property type="entry name" value="MurD-like peptide ligases, peptide-binding domain"/>
    <property type="match status" value="1"/>
</dbReference>
<keyword evidence="2" id="KW-1185">Reference proteome</keyword>
<dbReference type="Pfam" id="PF02875">
    <property type="entry name" value="Mur_ligase_C"/>
    <property type="match status" value="1"/>
</dbReference>
<dbReference type="Gene3D" id="3.40.1390.10">
    <property type="entry name" value="MurE/MurF, N-terminal domain"/>
    <property type="match status" value="1"/>
</dbReference>
<dbReference type="SUPFAM" id="SSF53623">
    <property type="entry name" value="MurD-like peptide ligases, catalytic domain"/>
    <property type="match status" value="1"/>
</dbReference>
<dbReference type="HAMAP" id="MF_02019">
    <property type="entry name" value="MurF"/>
    <property type="match status" value="1"/>
</dbReference>
<comment type="caution">
    <text evidence="1">The sequence shown here is derived from an EMBL/GenBank/DDBJ whole genome shotgun (WGS) entry which is preliminary data.</text>
</comment>
<dbReference type="Pfam" id="PF01225">
    <property type="entry name" value="Mur_ligase"/>
    <property type="match status" value="1"/>
</dbReference>
<dbReference type="InterPro" id="IPR000713">
    <property type="entry name" value="Mur_ligase_N"/>
</dbReference>
<dbReference type="Pfam" id="PF08245">
    <property type="entry name" value="Mur_ligase_M"/>
    <property type="match status" value="1"/>
</dbReference>
<sequence length="475" mass="49229">MIPMTLAEVAQATGGTLHDVTDPQALVTGPVVHDSRLVGPGALFAAVVGERVDGHDFAERAVREGGAVAVLASRPVGVPAVVVADVVEGLSRLAHEVTRRAVDTTVIALTGSAGKTSTKDLIAQVLGAEGPTVFTEGSFNNEIGLPLTALRVAPDTRFLVLEMGARHKGDIAHLTGITPPRIGLVLNVGTAHMGEFGSREGIAEAKGEMVESLSEAGTAVLNLDDPLVRAMASRTAARVRYFGESAEADVRAQDVRLDASGRAAFTLVTPAGSAPVALRLYGEHHVANALAAAAVATECGMDVRRIAAALGEAGSLSRWRMELTERQDGVTVINDAYNANPDSMRAALRALAAIGGRGPGARRTWAVLGEMRELGEDSLGEHDAVGRLAVRLNIATLVAVGGREAACMELGARNEGSWGEESVLVPDVDTAIELLREQLGPGDVVLVKASRSVGLERVAEALLSDVPAVPNGEAL</sequence>
<dbReference type="PANTHER" id="PTHR43024:SF1">
    <property type="entry name" value="UDP-N-ACETYLMURAMOYL-TRIPEPTIDE--D-ALANYL-D-ALANINE LIGASE"/>
    <property type="match status" value="1"/>
</dbReference>
<gene>
    <name evidence="1" type="primary">murF</name>
    <name evidence="1" type="ORF">ACEZDG_24365</name>
</gene>
<evidence type="ECO:0000313" key="1">
    <source>
        <dbReference type="EMBL" id="MFC1412407.1"/>
    </source>
</evidence>
<dbReference type="InterPro" id="IPR004101">
    <property type="entry name" value="Mur_ligase_C"/>
</dbReference>
<keyword evidence="1" id="KW-0436">Ligase</keyword>
<evidence type="ECO:0000313" key="2">
    <source>
        <dbReference type="Proteomes" id="UP001592582"/>
    </source>
</evidence>
<accession>A0ABV6VFA0</accession>
<organism evidence="1 2">
    <name type="scientific">Streptacidiphilus alkalitolerans</name>
    <dbReference type="NCBI Taxonomy" id="3342712"/>
    <lineage>
        <taxon>Bacteria</taxon>
        <taxon>Bacillati</taxon>
        <taxon>Actinomycetota</taxon>
        <taxon>Actinomycetes</taxon>
        <taxon>Kitasatosporales</taxon>
        <taxon>Streptomycetaceae</taxon>
        <taxon>Streptacidiphilus</taxon>
    </lineage>
</organism>
<dbReference type="EMBL" id="JBHEZX010000011">
    <property type="protein sequence ID" value="MFC1412407.1"/>
    <property type="molecule type" value="Genomic_DNA"/>
</dbReference>
<dbReference type="InterPro" id="IPR005863">
    <property type="entry name" value="UDP-N-AcMur_synth"/>
</dbReference>
<dbReference type="InterPro" id="IPR013221">
    <property type="entry name" value="Mur_ligase_cen"/>
</dbReference>